<dbReference type="PANTHER" id="PTHR15462:SF8">
    <property type="entry name" value="SERINE PROTEASE"/>
    <property type="match status" value="1"/>
</dbReference>
<dbReference type="Gene3D" id="2.40.10.10">
    <property type="entry name" value="Trypsin-like serine proteases"/>
    <property type="match status" value="2"/>
</dbReference>
<keyword evidence="4" id="KW-1185">Reference proteome</keyword>
<evidence type="ECO:0000313" key="4">
    <source>
        <dbReference type="Proteomes" id="UP001059597"/>
    </source>
</evidence>
<dbReference type="InterPro" id="IPR043504">
    <property type="entry name" value="Peptidase_S1_PA_chymotrypsin"/>
</dbReference>
<protein>
    <recommendedName>
        <fullName evidence="5">Serine protease</fullName>
    </recommendedName>
</protein>
<keyword evidence="1" id="KW-0732">Signal</keyword>
<dbReference type="PANTHER" id="PTHR15462">
    <property type="entry name" value="SERINE PROTEASE"/>
    <property type="match status" value="1"/>
</dbReference>
<dbReference type="EMBL" id="AP026073">
    <property type="protein sequence ID" value="BDM70192.1"/>
    <property type="molecule type" value="Genomic_DNA"/>
</dbReference>
<dbReference type="SUPFAM" id="SSF50494">
    <property type="entry name" value="Trypsin-like serine proteases"/>
    <property type="match status" value="1"/>
</dbReference>
<evidence type="ECO:0000313" key="3">
    <source>
        <dbReference type="EMBL" id="BDM70192.1"/>
    </source>
</evidence>
<dbReference type="Proteomes" id="UP001059597">
    <property type="component" value="Chromosome"/>
</dbReference>
<evidence type="ECO:0000256" key="2">
    <source>
        <dbReference type="SAM" id="MobiDB-lite"/>
    </source>
</evidence>
<proteinExistence type="predicted"/>
<dbReference type="InterPro" id="IPR009003">
    <property type="entry name" value="Peptidase_S1_PA"/>
</dbReference>
<reference evidence="3" key="1">
    <citation type="submission" date="2022-06" db="EMBL/GenBank/DDBJ databases">
        <title>Complete genome sequence of Streptomyces nigrescens HEK616.</title>
        <authorList>
            <person name="Asamizu S."/>
            <person name="Onaka H."/>
        </authorList>
    </citation>
    <scope>NUCLEOTIDE SEQUENCE</scope>
    <source>
        <strain evidence="3">HEK616</strain>
    </source>
</reference>
<feature type="region of interest" description="Disordered" evidence="2">
    <location>
        <begin position="285"/>
        <end position="311"/>
    </location>
</feature>
<organism evidence="3 4">
    <name type="scientific">Streptomyces nigrescens</name>
    <dbReference type="NCBI Taxonomy" id="1920"/>
    <lineage>
        <taxon>Bacteria</taxon>
        <taxon>Bacillati</taxon>
        <taxon>Actinomycetota</taxon>
        <taxon>Actinomycetes</taxon>
        <taxon>Kitasatosporales</taxon>
        <taxon>Streptomycetaceae</taxon>
        <taxon>Streptomyces</taxon>
    </lineage>
</organism>
<evidence type="ECO:0000256" key="1">
    <source>
        <dbReference type="ARBA" id="ARBA00022729"/>
    </source>
</evidence>
<dbReference type="InterPro" id="IPR050966">
    <property type="entry name" value="Glutamyl_endopeptidase"/>
</dbReference>
<name>A0ABN6QVH5_STRNI</name>
<gene>
    <name evidence="3" type="ORF">HEK616_36790</name>
</gene>
<accession>A0ABN6QVH5</accession>
<evidence type="ECO:0008006" key="5">
    <source>
        <dbReference type="Google" id="ProtNLM"/>
    </source>
</evidence>
<sequence length="364" mass="38886">MDSAPPDTSRPLALDEVARLADQPATESQPENVRRALATRRTMITLPSSEHLLVEQGGSVALPEGAFVGLPLESTELHEFGSLKAPKELLSSYCPPWQPLLDYPRSAGEASQTTLSRMNGSPVIGTADGLYGEFAPRQAYYPTGFPFVCIGKVFSYSDVSLPTWDHAAVGFLVGPRTVMTVSHVLPWGSTNAKVQFAAGYYDGTSSVGPGAWSWATSMHGYAGQSVTAHDMAILRLSDPLGNWLGYFGSHPYDSAMQGGAYWNMAGYPSDIFSGERPSWQGGITVRDDDEDGDGQEIEHHGDGQPGASGAPFWGRWDDHRLAIGTETGYEKVSGPLGIGGEDNNIAAGGPAFGGLVQYGRDNWP</sequence>